<evidence type="ECO:0000256" key="3">
    <source>
        <dbReference type="ARBA" id="ARBA00022722"/>
    </source>
</evidence>
<evidence type="ECO:0000256" key="2">
    <source>
        <dbReference type="ARBA" id="ARBA00008598"/>
    </source>
</evidence>
<dbReference type="PANTHER" id="PTHR30195:SF15">
    <property type="entry name" value="TYPE I RESTRICTION ENZYME HINDI ENDONUCLEASE SUBUNIT"/>
    <property type="match status" value="1"/>
</dbReference>
<evidence type="ECO:0000256" key="5">
    <source>
        <dbReference type="ARBA" id="ARBA00022747"/>
    </source>
</evidence>
<dbReference type="SUPFAM" id="SSF52540">
    <property type="entry name" value="P-loop containing nucleoside triphosphate hydrolases"/>
    <property type="match status" value="2"/>
</dbReference>
<accession>A0A8S0WBX1</accession>
<dbReference type="InterPro" id="IPR021810">
    <property type="entry name" value="T1RH-like_C"/>
</dbReference>
<dbReference type="Pfam" id="PF04313">
    <property type="entry name" value="HSDR_N"/>
    <property type="match status" value="1"/>
</dbReference>
<comment type="function">
    <text evidence="10">Subunit R is required for both nuclease and ATPase activities, but not for modification.</text>
</comment>
<evidence type="ECO:0000256" key="7">
    <source>
        <dbReference type="ARBA" id="ARBA00022801"/>
    </source>
</evidence>
<dbReference type="SMART" id="SM00487">
    <property type="entry name" value="DEXDc"/>
    <property type="match status" value="1"/>
</dbReference>
<evidence type="ECO:0000256" key="4">
    <source>
        <dbReference type="ARBA" id="ARBA00022741"/>
    </source>
</evidence>
<keyword evidence="13" id="KW-1185">Reference proteome</keyword>
<evidence type="ECO:0000259" key="11">
    <source>
        <dbReference type="PROSITE" id="PS51192"/>
    </source>
</evidence>
<comment type="caution">
    <text evidence="12">The sequence shown here is derived from an EMBL/GenBank/DDBJ whole genome shotgun (WGS) entry which is preliminary data.</text>
</comment>
<dbReference type="CDD" id="cd18030">
    <property type="entry name" value="DEXHc_RE_I_HsdR"/>
    <property type="match status" value="1"/>
</dbReference>
<dbReference type="InterPro" id="IPR051268">
    <property type="entry name" value="Type-I_R_enzyme_R_subunit"/>
</dbReference>
<evidence type="ECO:0000256" key="8">
    <source>
        <dbReference type="ARBA" id="ARBA00022840"/>
    </source>
</evidence>
<dbReference type="InterPro" id="IPR014001">
    <property type="entry name" value="Helicase_ATP-bd"/>
</dbReference>
<dbReference type="Proteomes" id="UP000494216">
    <property type="component" value="Unassembled WGS sequence"/>
</dbReference>
<gene>
    <name evidence="12" type="ORF">METHB2_550014</name>
</gene>
<feature type="domain" description="Helicase ATP-binding" evidence="11">
    <location>
        <begin position="261"/>
        <end position="436"/>
    </location>
</feature>
<dbReference type="InterPro" id="IPR004473">
    <property type="entry name" value="Restrct_endonuc_typeI_HsdR"/>
</dbReference>
<dbReference type="PANTHER" id="PTHR30195">
    <property type="entry name" value="TYPE I SITE-SPECIFIC DEOXYRIBONUCLEASE PROTEIN SUBUNIT M AND R"/>
    <property type="match status" value="1"/>
</dbReference>
<protein>
    <recommendedName>
        <fullName evidence="10">Type I restriction enzyme endonuclease subunit</fullName>
        <shortName evidence="10">R protein</shortName>
        <ecNumber evidence="10">3.1.21.3</ecNumber>
    </recommendedName>
</protein>
<dbReference type="PROSITE" id="PS51192">
    <property type="entry name" value="HELICASE_ATP_BIND_1"/>
    <property type="match status" value="1"/>
</dbReference>
<proteinExistence type="inferred from homology"/>
<dbReference type="NCBIfam" id="TIGR00348">
    <property type="entry name" value="hsdR"/>
    <property type="match status" value="1"/>
</dbReference>
<dbReference type="EC" id="3.1.21.3" evidence="10"/>
<evidence type="ECO:0000313" key="13">
    <source>
        <dbReference type="Proteomes" id="UP000494216"/>
    </source>
</evidence>
<comment type="catalytic activity">
    <reaction evidence="1 10">
        <text>Endonucleolytic cleavage of DNA to give random double-stranded fragments with terminal 5'-phosphates, ATP is simultaneously hydrolyzed.</text>
        <dbReference type="EC" id="3.1.21.3"/>
    </reaction>
</comment>
<dbReference type="Gene3D" id="3.40.50.300">
    <property type="entry name" value="P-loop containing nucleotide triphosphate hydrolases"/>
    <property type="match status" value="2"/>
</dbReference>
<keyword evidence="3" id="KW-0540">Nuclease</keyword>
<dbReference type="CDD" id="cd18800">
    <property type="entry name" value="SF2_C_EcoR124I-like"/>
    <property type="match status" value="1"/>
</dbReference>
<evidence type="ECO:0000256" key="9">
    <source>
        <dbReference type="ARBA" id="ARBA00023125"/>
    </source>
</evidence>
<dbReference type="InterPro" id="IPR040980">
    <property type="entry name" value="SWI2_SNF2"/>
</dbReference>
<dbReference type="GO" id="GO:0009035">
    <property type="term" value="F:type I site-specific deoxyribonuclease activity"/>
    <property type="evidence" value="ECO:0007669"/>
    <property type="project" value="UniProtKB-EC"/>
</dbReference>
<dbReference type="GO" id="GO:0003677">
    <property type="term" value="F:DNA binding"/>
    <property type="evidence" value="ECO:0007669"/>
    <property type="project" value="UniProtKB-KW"/>
</dbReference>
<dbReference type="InterPro" id="IPR007409">
    <property type="entry name" value="Restrct_endonuc_type1_HsdR_N"/>
</dbReference>
<dbReference type="Pfam" id="PF11867">
    <property type="entry name" value="T1RH-like_C"/>
    <property type="match status" value="1"/>
</dbReference>
<keyword evidence="4 10" id="KW-0547">Nucleotide-binding</keyword>
<keyword evidence="7 10" id="KW-0378">Hydrolase</keyword>
<keyword evidence="9 10" id="KW-0238">DNA-binding</keyword>
<dbReference type="GO" id="GO:0009307">
    <property type="term" value="P:DNA restriction-modification system"/>
    <property type="evidence" value="ECO:0007669"/>
    <property type="project" value="UniProtKB-KW"/>
</dbReference>
<reference evidence="12 13" key="1">
    <citation type="submission" date="2020-02" db="EMBL/GenBank/DDBJ databases">
        <authorList>
            <person name="Hogendoorn C."/>
        </authorList>
    </citation>
    <scope>NUCLEOTIDE SEQUENCE [LARGE SCALE GENOMIC DNA]</scope>
    <source>
        <strain evidence="12">METHB21</strain>
    </source>
</reference>
<dbReference type="AlphaFoldDB" id="A0A8S0WBX1"/>
<keyword evidence="8 10" id="KW-0067">ATP-binding</keyword>
<dbReference type="CDD" id="cd22332">
    <property type="entry name" value="HsdR_N"/>
    <property type="match status" value="1"/>
</dbReference>
<evidence type="ECO:0000256" key="10">
    <source>
        <dbReference type="RuleBase" id="RU364115"/>
    </source>
</evidence>
<keyword evidence="6" id="KW-0255">Endonuclease</keyword>
<name>A0A8S0WBX1_9GAMM</name>
<dbReference type="EMBL" id="CADCXN010000086">
    <property type="protein sequence ID" value="CAA9891995.1"/>
    <property type="molecule type" value="Genomic_DNA"/>
</dbReference>
<dbReference type="InterPro" id="IPR055180">
    <property type="entry name" value="HsdR_RecA-like_helicase_dom_2"/>
</dbReference>
<dbReference type="InterPro" id="IPR027417">
    <property type="entry name" value="P-loop_NTPase"/>
</dbReference>
<dbReference type="Pfam" id="PF18766">
    <property type="entry name" value="SWI2_SNF2"/>
    <property type="match status" value="1"/>
</dbReference>
<dbReference type="RefSeq" id="WP_174626798.1">
    <property type="nucleotide sequence ID" value="NZ_CADCXN010000086.1"/>
</dbReference>
<sequence length="1013" mass="116350">MSDIDEAERMTQNRVITLFTEQLGYGYLGDWRDQQRSSPIEEDRLRSFLLRQQRYSDVLIDRALKKFTALVSDQSKGLYENNKAVYEALRYGIKELDETHQLTKTVELINWNKPLNNDFAVAEEVAFKGENIKRPDLVLYVNGIALGVLELKKATQSVAKGIRQNLDNQESVFIKPFFATIQLVMAGNDGQGVRYGTIETLEKYYLTWKEPSEHENLLTRHLLQLCNKSRLIELLHDFVVFDGGTKKLPRPHQYIGVKAAQQFIRRREGGIIWHTQGSGKSLTMVWLTKWIRGFNPDARVLIVTDRIELDKQIGGVFAGVNEVIYRTKNSQDLASRLNATNPWLLCSLIHKFGRKTKTKTDYDEFIEQLKASLPSNFKAKGDLYVFVDECHRTQSGDLHKAMKQLLPNAVFIGFTGTPLLKKDKQKSREIFGKYIHTYKFDEAVTDGVVLDLRYEARKVEQNLGSREKIDEWFEAKTRGLNESAKTKLKLRWGTLQKVLSSKDRLGKIVADIILDMARKPRLESGKGNAMLVAGSIYEACKYYELFQQAGFTQCAIITSYAPKLADIKGEALGDKAKTENRWQYDVYHKMLNGKKSEVFEDEVKKQFIEQPAKMKLLIVVDKLLTGFDAPPATYIYIDKTMQDHGLFQAICRVNRLDGDDKDFGYIIDYKDSFKSLEKAVGNYTQDAFKDYEPEDVKGLLKNRYKQAREHLDKALEAVKALCEPVAPPYAAEDYRRYFCGNNLAEDNQVKDNEPKRLSLYKHTGSLMRAYAELANEMLEAGYSPHEAAQIKTDVKHYEAVSTDIKLTSGDAPDLKQYEPEMRYLIDTYIRAEDSEVITNFDDLTLVQMLVKQGESAVNNLPPSIRKDKEAVAETIENNMRKLIVDKNPTNPRHYEKMSRLLDDLIIAWKKKQLSYGAYLKKLVDLARQTEQTNGNDTPRPETLVTNAQRALYDNLDNNEALALELDEAIRNVKKADWRDNPVKTRAVRKVVKDHVTEDKTEYIFELVKNQNDY</sequence>
<dbReference type="GO" id="GO:0005524">
    <property type="term" value="F:ATP binding"/>
    <property type="evidence" value="ECO:0007669"/>
    <property type="project" value="UniProtKB-KW"/>
</dbReference>
<organism evidence="12 13">
    <name type="scientific">Candidatus Methylobacter favarea</name>
    <dbReference type="NCBI Taxonomy" id="2707345"/>
    <lineage>
        <taxon>Bacteria</taxon>
        <taxon>Pseudomonadati</taxon>
        <taxon>Pseudomonadota</taxon>
        <taxon>Gammaproteobacteria</taxon>
        <taxon>Methylococcales</taxon>
        <taxon>Methylococcaceae</taxon>
        <taxon>Methylobacter</taxon>
    </lineage>
</organism>
<dbReference type="Pfam" id="PF22679">
    <property type="entry name" value="T1R_D3-like"/>
    <property type="match status" value="1"/>
</dbReference>
<dbReference type="Gene3D" id="3.90.1570.50">
    <property type="match status" value="1"/>
</dbReference>
<evidence type="ECO:0000313" key="12">
    <source>
        <dbReference type="EMBL" id="CAA9891995.1"/>
    </source>
</evidence>
<evidence type="ECO:0000256" key="1">
    <source>
        <dbReference type="ARBA" id="ARBA00000851"/>
    </source>
</evidence>
<comment type="subunit">
    <text evidence="10">The type I restriction/modification system is composed of three polypeptides R, M and S.</text>
</comment>
<evidence type="ECO:0000256" key="6">
    <source>
        <dbReference type="ARBA" id="ARBA00022759"/>
    </source>
</evidence>
<comment type="similarity">
    <text evidence="2 10">Belongs to the HsdR family.</text>
</comment>
<keyword evidence="5 10" id="KW-0680">Restriction system</keyword>